<dbReference type="EMBL" id="JADWYR010000001">
    <property type="protein sequence ID" value="MBG9376085.1"/>
    <property type="molecule type" value="Genomic_DNA"/>
</dbReference>
<dbReference type="Proteomes" id="UP000628448">
    <property type="component" value="Unassembled WGS sequence"/>
</dbReference>
<sequence>MQSTKKFDILLDNILAQAKYFLDNAAEFYPFGVAIDKNKNIKPLGVYLDEEFPDSETVFNQLEKAMLTSLYNNEYIAAAIGTDIIISTALQDRIVQRTAIQIKFYMENSNFETHFFYKKIGPSYSIEKANV</sequence>
<name>A0A931E6C7_9BACT</name>
<dbReference type="AlphaFoldDB" id="A0A931E6C7"/>
<gene>
    <name evidence="1" type="ORF">I5907_07560</name>
</gene>
<protein>
    <submittedName>
        <fullName evidence="1">Uncharacterized protein</fullName>
    </submittedName>
</protein>
<keyword evidence="2" id="KW-1185">Reference proteome</keyword>
<proteinExistence type="predicted"/>
<dbReference type="RefSeq" id="WP_196990108.1">
    <property type="nucleotide sequence ID" value="NZ_JADWYR010000001.1"/>
</dbReference>
<evidence type="ECO:0000313" key="2">
    <source>
        <dbReference type="Proteomes" id="UP000628448"/>
    </source>
</evidence>
<comment type="caution">
    <text evidence="1">The sequence shown here is derived from an EMBL/GenBank/DDBJ whole genome shotgun (WGS) entry which is preliminary data.</text>
</comment>
<evidence type="ECO:0000313" key="1">
    <source>
        <dbReference type="EMBL" id="MBG9376085.1"/>
    </source>
</evidence>
<organism evidence="1 2">
    <name type="scientific">Panacibacter microcysteis</name>
    <dbReference type="NCBI Taxonomy" id="2793269"/>
    <lineage>
        <taxon>Bacteria</taxon>
        <taxon>Pseudomonadati</taxon>
        <taxon>Bacteroidota</taxon>
        <taxon>Chitinophagia</taxon>
        <taxon>Chitinophagales</taxon>
        <taxon>Chitinophagaceae</taxon>
        <taxon>Panacibacter</taxon>
    </lineage>
</organism>
<reference evidence="1" key="1">
    <citation type="submission" date="2020-11" db="EMBL/GenBank/DDBJ databases">
        <title>Bacterial whole genome sequence for Panacibacter sp. DH6.</title>
        <authorList>
            <person name="Le V."/>
            <person name="Ko S."/>
            <person name="Ahn C.-Y."/>
            <person name="Oh H.-M."/>
        </authorList>
    </citation>
    <scope>NUCLEOTIDE SEQUENCE</scope>
    <source>
        <strain evidence="1">DH6</strain>
    </source>
</reference>
<accession>A0A931E6C7</accession>